<dbReference type="Proteomes" id="UP000264062">
    <property type="component" value="Unassembled WGS sequence"/>
</dbReference>
<dbReference type="PROSITE" id="PS51257">
    <property type="entry name" value="PROKAR_LIPOPROTEIN"/>
    <property type="match status" value="1"/>
</dbReference>
<organism evidence="1 2">
    <name type="scientific">candidate division WOR-3 bacterium</name>
    <dbReference type="NCBI Taxonomy" id="2052148"/>
    <lineage>
        <taxon>Bacteria</taxon>
        <taxon>Bacteria division WOR-3</taxon>
    </lineage>
</organism>
<sequence>MSGKVVLAVVLIVVSLFSTSCLSMIYYPSRVLDSGGVYVGYGTHAERGWGDNYELGFYNSFFTRLGFGGGFDGGIELRGYQFLPYTGIVSIRKQFNFNAVVIDGITLGAGMGLHFDEVYGSVSLLNKGFSVTIAYSNNMFEEFNISNYSGNWLINSTYGRLSYEYNLGRHFIIMPFVSYRYSKDSFEDELWNKRKLGVGLSLAFKSRKLTKYQIS</sequence>
<proteinExistence type="predicted"/>
<protein>
    <submittedName>
        <fullName evidence="1">Uncharacterized protein</fullName>
    </submittedName>
</protein>
<evidence type="ECO:0000313" key="1">
    <source>
        <dbReference type="EMBL" id="HAV92117.1"/>
    </source>
</evidence>
<gene>
    <name evidence="1" type="ORF">DCW38_02935</name>
</gene>
<evidence type="ECO:0000313" key="2">
    <source>
        <dbReference type="Proteomes" id="UP000264062"/>
    </source>
</evidence>
<name>A0A350H9A1_UNCW3</name>
<reference evidence="1 2" key="1">
    <citation type="journal article" date="2018" name="Nat. Biotechnol.">
        <title>A standardized bacterial taxonomy based on genome phylogeny substantially revises the tree of life.</title>
        <authorList>
            <person name="Parks D.H."/>
            <person name="Chuvochina M."/>
            <person name="Waite D.W."/>
            <person name="Rinke C."/>
            <person name="Skarshewski A."/>
            <person name="Chaumeil P.A."/>
            <person name="Hugenholtz P."/>
        </authorList>
    </citation>
    <scope>NUCLEOTIDE SEQUENCE [LARGE SCALE GENOMIC DNA]</scope>
    <source>
        <strain evidence="1">UBA9956</strain>
    </source>
</reference>
<dbReference type="EMBL" id="DMZY01000087">
    <property type="protein sequence ID" value="HAV92117.1"/>
    <property type="molecule type" value="Genomic_DNA"/>
</dbReference>
<comment type="caution">
    <text evidence="1">The sequence shown here is derived from an EMBL/GenBank/DDBJ whole genome shotgun (WGS) entry which is preliminary data.</text>
</comment>
<dbReference type="AlphaFoldDB" id="A0A350H9A1"/>
<accession>A0A350H9A1</accession>